<evidence type="ECO:0000313" key="2">
    <source>
        <dbReference type="Proteomes" id="UP000271683"/>
    </source>
</evidence>
<organism evidence="1 2">
    <name type="scientific">Couchioplanes caeruleus</name>
    <dbReference type="NCBI Taxonomy" id="56438"/>
    <lineage>
        <taxon>Bacteria</taxon>
        <taxon>Bacillati</taxon>
        <taxon>Actinomycetota</taxon>
        <taxon>Actinomycetes</taxon>
        <taxon>Micromonosporales</taxon>
        <taxon>Micromonosporaceae</taxon>
        <taxon>Couchioplanes</taxon>
    </lineage>
</organism>
<comment type="caution">
    <text evidence="1">The sequence shown here is derived from an EMBL/GenBank/DDBJ whole genome shotgun (WGS) entry which is preliminary data.</text>
</comment>
<sequence length="136" mass="13651">MRSERNALAAVGLLIGVGATVAVPAVPAALLRDEEPELSVGRIEVGYGVALWRLDSGVKGERADLTAGDGAIAGDPGCYGAAVAEDVGVVVVFSPVAGRRSPVAGRRSPVAGCAAVPAEVWAAHAAWVCAMSVHPL</sequence>
<reference evidence="1 2" key="1">
    <citation type="submission" date="2018-11" db="EMBL/GenBank/DDBJ databases">
        <title>Sequencing the genomes of 1000 actinobacteria strains.</title>
        <authorList>
            <person name="Klenk H.-P."/>
        </authorList>
    </citation>
    <scope>NUCLEOTIDE SEQUENCE [LARGE SCALE GENOMIC DNA]</scope>
    <source>
        <strain evidence="1 2">DSM 43634</strain>
    </source>
</reference>
<protein>
    <submittedName>
        <fullName evidence="1">Uncharacterized protein</fullName>
    </submittedName>
</protein>
<dbReference type="Proteomes" id="UP000271683">
    <property type="component" value="Unassembled WGS sequence"/>
</dbReference>
<name>A0A3N1GTH6_9ACTN</name>
<proteinExistence type="predicted"/>
<dbReference type="EMBL" id="RJKL01000001">
    <property type="protein sequence ID" value="ROP33583.1"/>
    <property type="molecule type" value="Genomic_DNA"/>
</dbReference>
<evidence type="ECO:0000313" key="1">
    <source>
        <dbReference type="EMBL" id="ROP33583.1"/>
    </source>
</evidence>
<dbReference type="AlphaFoldDB" id="A0A3N1GTH6"/>
<dbReference type="RefSeq" id="WP_143162577.1">
    <property type="nucleotide sequence ID" value="NZ_RJKL01000001.1"/>
</dbReference>
<gene>
    <name evidence="1" type="ORF">EDD30_6587</name>
</gene>
<accession>A0A3N1GTH6</accession>